<evidence type="ECO:0000256" key="2">
    <source>
        <dbReference type="SAM" id="SignalP"/>
    </source>
</evidence>
<feature type="chain" id="PRO_5015772096" description="DUF3426 domain-containing protein" evidence="2">
    <location>
        <begin position="21"/>
        <end position="142"/>
    </location>
</feature>
<evidence type="ECO:0008006" key="5">
    <source>
        <dbReference type="Google" id="ProtNLM"/>
    </source>
</evidence>
<dbReference type="InterPro" id="IPR047676">
    <property type="entry name" value="FxLYD_dom"/>
</dbReference>
<gene>
    <name evidence="3" type="ORF">BUE93_20745</name>
</gene>
<dbReference type="NCBIfam" id="NF038353">
    <property type="entry name" value="FxLYD_dom"/>
    <property type="match status" value="1"/>
</dbReference>
<accession>A0A2S9WYZ6</accession>
<protein>
    <recommendedName>
        <fullName evidence="5">DUF3426 domain-containing protein</fullName>
    </recommendedName>
</protein>
<dbReference type="AlphaFoldDB" id="A0A2S9WYZ6"/>
<reference evidence="3 4" key="1">
    <citation type="submission" date="2017-01" db="EMBL/GenBank/DDBJ databases">
        <title>New insights into the genetic diversity of Chromobacterium isolated from tropical freshwater lake.</title>
        <authorList>
            <person name="Santos A.B."/>
            <person name="Nascimento A.M."/>
            <person name="Da Silva P.C."/>
        </authorList>
    </citation>
    <scope>NUCLEOTIDE SEQUENCE [LARGE SCALE GENOMIC DNA]</scope>
    <source>
        <strain evidence="3 4">56AF</strain>
    </source>
</reference>
<feature type="compositionally biased region" description="Low complexity" evidence="1">
    <location>
        <begin position="30"/>
        <end position="50"/>
    </location>
</feature>
<evidence type="ECO:0000256" key="1">
    <source>
        <dbReference type="SAM" id="MobiDB-lite"/>
    </source>
</evidence>
<evidence type="ECO:0000313" key="4">
    <source>
        <dbReference type="Proteomes" id="UP000239469"/>
    </source>
</evidence>
<sequence length="142" mass="14924">MLRICIAVAVITSALTGCGAKDGAPSGPVSSTQPDSQTQAPQAPPAAQEPQKSEQPKFSSLDFGIKKGQFGVKMVKGTLKNNTSQSFSYVQVEINLYDGEGTQVGSTLANVNNLAPGAKWKYEAPIMEESATKAEIVNVTAY</sequence>
<dbReference type="OrthoDB" id="5957485at2"/>
<organism evidence="3 4">
    <name type="scientific">Chromobacterium amazonense</name>
    <dbReference type="NCBI Taxonomy" id="1382803"/>
    <lineage>
        <taxon>Bacteria</taxon>
        <taxon>Pseudomonadati</taxon>
        <taxon>Pseudomonadota</taxon>
        <taxon>Betaproteobacteria</taxon>
        <taxon>Neisseriales</taxon>
        <taxon>Chromobacteriaceae</taxon>
        <taxon>Chromobacterium</taxon>
    </lineage>
</organism>
<feature type="signal peptide" evidence="2">
    <location>
        <begin position="1"/>
        <end position="20"/>
    </location>
</feature>
<evidence type="ECO:0000313" key="3">
    <source>
        <dbReference type="EMBL" id="PRP68697.1"/>
    </source>
</evidence>
<dbReference type="Proteomes" id="UP000239469">
    <property type="component" value="Unassembled WGS sequence"/>
</dbReference>
<feature type="region of interest" description="Disordered" evidence="1">
    <location>
        <begin position="21"/>
        <end position="59"/>
    </location>
</feature>
<keyword evidence="2" id="KW-0732">Signal</keyword>
<proteinExistence type="predicted"/>
<name>A0A2S9WYZ6_9NEIS</name>
<comment type="caution">
    <text evidence="3">The sequence shown here is derived from an EMBL/GenBank/DDBJ whole genome shotgun (WGS) entry which is preliminary data.</text>
</comment>
<dbReference type="PROSITE" id="PS51257">
    <property type="entry name" value="PROKAR_LIPOPROTEIN"/>
    <property type="match status" value="1"/>
</dbReference>
<dbReference type="RefSeq" id="WP_106078104.1">
    <property type="nucleotide sequence ID" value="NZ_MTBD01000058.1"/>
</dbReference>
<dbReference type="EMBL" id="MTBD01000058">
    <property type="protein sequence ID" value="PRP68697.1"/>
    <property type="molecule type" value="Genomic_DNA"/>
</dbReference>